<protein>
    <submittedName>
        <fullName evidence="2">Uncharacterized protein</fullName>
    </submittedName>
</protein>
<evidence type="ECO:0000313" key="2">
    <source>
        <dbReference type="EMBL" id="RMA64201.1"/>
    </source>
</evidence>
<sequence>MNLKISYLFLFTLLISSITFGQKFESPLDYLEFISSEQEVITNNMWTYTKAIAHSKNEKNVDTKLNSLLKSIERAIAKIEKADSYEDDEYKEQVLKNIRLNENLLKQDYDKIIDMKAVAEQSYDQMEAYLLAREMADEKMAEVQQEYEDHFMAFAKKHNIEILENKSDLSRKMKISGEVFDHYNEVYLIFFKVNINELYLWEAIEKNDVSAIQQNANALEQATQEGKERLKSVTLYKEDNSLVEATMSMFDYFTDETENKIPQIISFLILNDEVTSINESIENTPERKRTKKQIDGYNAKVKEINKAVKNYNKITTEQNKTRNAVIGKINTANEKFLARHIPND</sequence>
<dbReference type="AlphaFoldDB" id="A0A3L9YTX5"/>
<gene>
    <name evidence="2" type="ORF">BXY75_1071</name>
</gene>
<dbReference type="Proteomes" id="UP000271339">
    <property type="component" value="Unassembled WGS sequence"/>
</dbReference>
<reference evidence="2 3" key="1">
    <citation type="submission" date="2018-10" db="EMBL/GenBank/DDBJ databases">
        <title>Genomic Encyclopedia of Archaeal and Bacterial Type Strains, Phase II (KMG-II): from individual species to whole genera.</title>
        <authorList>
            <person name="Goeker M."/>
        </authorList>
    </citation>
    <scope>NUCLEOTIDE SEQUENCE [LARGE SCALE GENOMIC DNA]</scope>
    <source>
        <strain evidence="2 3">DSM 23424</strain>
    </source>
</reference>
<dbReference type="RefSeq" id="WP_121906671.1">
    <property type="nucleotide sequence ID" value="NZ_REFC01000012.1"/>
</dbReference>
<keyword evidence="1" id="KW-0175">Coiled coil</keyword>
<name>A0A3L9YTX5_9FLAO</name>
<feature type="coiled-coil region" evidence="1">
    <location>
        <begin position="287"/>
        <end position="314"/>
    </location>
</feature>
<dbReference type="EMBL" id="REFC01000012">
    <property type="protein sequence ID" value="RMA64201.1"/>
    <property type="molecule type" value="Genomic_DNA"/>
</dbReference>
<evidence type="ECO:0000313" key="3">
    <source>
        <dbReference type="Proteomes" id="UP000271339"/>
    </source>
</evidence>
<evidence type="ECO:0000256" key="1">
    <source>
        <dbReference type="SAM" id="Coils"/>
    </source>
</evidence>
<proteinExistence type="predicted"/>
<organism evidence="2 3">
    <name type="scientific">Ulvibacter antarcticus</name>
    <dbReference type="NCBI Taxonomy" id="442714"/>
    <lineage>
        <taxon>Bacteria</taxon>
        <taxon>Pseudomonadati</taxon>
        <taxon>Bacteroidota</taxon>
        <taxon>Flavobacteriia</taxon>
        <taxon>Flavobacteriales</taxon>
        <taxon>Flavobacteriaceae</taxon>
        <taxon>Ulvibacter</taxon>
    </lineage>
</organism>
<comment type="caution">
    <text evidence="2">The sequence shown here is derived from an EMBL/GenBank/DDBJ whole genome shotgun (WGS) entry which is preliminary data.</text>
</comment>
<dbReference type="OrthoDB" id="1137595at2"/>
<accession>A0A3L9YTX5</accession>
<keyword evidence="3" id="KW-1185">Reference proteome</keyword>